<dbReference type="Gene3D" id="1.10.10.60">
    <property type="entry name" value="Homeodomain-like"/>
    <property type="match status" value="1"/>
</dbReference>
<dbReference type="SUPFAM" id="SSF46689">
    <property type="entry name" value="Homeodomain-like"/>
    <property type="match status" value="1"/>
</dbReference>
<keyword evidence="4" id="KW-1185">Reference proteome</keyword>
<dbReference type="Pfam" id="PF13022">
    <property type="entry name" value="HTH_Tnp_1_2"/>
    <property type="match status" value="1"/>
</dbReference>
<dbReference type="InterPro" id="IPR024978">
    <property type="entry name" value="Homeodomain_phBC6A51-type"/>
</dbReference>
<sequence>MAKQDKSGLSPKQRQAAEMLANPDFTGTVTDLCKTIDISRTTFYRWMDRQAFRTYLNELIDKFTDSELSSVWKALVRKCCGGDTQAIRLFFELKGKYGKPVEQENDGLVDALAGAAADDWGE</sequence>
<proteinExistence type="predicted"/>
<protein>
    <recommendedName>
        <fullName evidence="2">Homeodomain phBC6A51-type domain-containing protein</fullName>
    </recommendedName>
</protein>
<accession>A0A8J6IPB6</accession>
<reference evidence="3" key="1">
    <citation type="submission" date="2020-08" db="EMBL/GenBank/DDBJ databases">
        <authorList>
            <person name="Liu C."/>
            <person name="Sun Q."/>
        </authorList>
    </citation>
    <scope>NUCLEOTIDE SEQUENCE</scope>
    <source>
        <strain evidence="3">NSJ-65</strain>
    </source>
</reference>
<evidence type="ECO:0000313" key="3">
    <source>
        <dbReference type="EMBL" id="MBC3516028.1"/>
    </source>
</evidence>
<evidence type="ECO:0000313" key="4">
    <source>
        <dbReference type="Proteomes" id="UP000597668"/>
    </source>
</evidence>
<dbReference type="RefSeq" id="WP_186487828.1">
    <property type="nucleotide sequence ID" value="NZ_JACOGI010000001.1"/>
</dbReference>
<dbReference type="Proteomes" id="UP000597668">
    <property type="component" value="Unassembled WGS sequence"/>
</dbReference>
<dbReference type="EMBL" id="JACOGI010000001">
    <property type="protein sequence ID" value="MBC3516028.1"/>
    <property type="molecule type" value="Genomic_DNA"/>
</dbReference>
<feature type="region of interest" description="Disordered" evidence="1">
    <location>
        <begin position="1"/>
        <end position="20"/>
    </location>
</feature>
<evidence type="ECO:0000259" key="2">
    <source>
        <dbReference type="Pfam" id="PF13022"/>
    </source>
</evidence>
<evidence type="ECO:0000256" key="1">
    <source>
        <dbReference type="SAM" id="MobiDB-lite"/>
    </source>
</evidence>
<organism evidence="3 4">
    <name type="scientific">Neobittarella massiliensis</name>
    <name type="common">ex Bilen et al. 2018</name>
    <dbReference type="NCBI Taxonomy" id="2041842"/>
    <lineage>
        <taxon>Bacteria</taxon>
        <taxon>Bacillati</taxon>
        <taxon>Bacillota</taxon>
        <taxon>Clostridia</taxon>
        <taxon>Eubacteriales</taxon>
        <taxon>Oscillospiraceae</taxon>
        <taxon>Neobittarella (ex Bilen et al. 2018)</taxon>
    </lineage>
</organism>
<dbReference type="AlphaFoldDB" id="A0A8J6IPB6"/>
<comment type="caution">
    <text evidence="3">The sequence shown here is derived from an EMBL/GenBank/DDBJ whole genome shotgun (WGS) entry which is preliminary data.</text>
</comment>
<gene>
    <name evidence="3" type="ORF">H8K20_06420</name>
</gene>
<name>A0A8J6IPB6_9FIRM</name>
<dbReference type="InterPro" id="IPR009057">
    <property type="entry name" value="Homeodomain-like_sf"/>
</dbReference>
<feature type="domain" description="Homeodomain phBC6A51-type" evidence="2">
    <location>
        <begin position="3"/>
        <end position="97"/>
    </location>
</feature>